<accession>A0A9P3H1Z1</accession>
<dbReference type="Pfam" id="PF00067">
    <property type="entry name" value="p450"/>
    <property type="match status" value="1"/>
</dbReference>
<comment type="similarity">
    <text evidence="1 6">Belongs to the cytochrome P450 family.</text>
</comment>
<comment type="caution">
    <text evidence="8">The sequence shown here is derived from an EMBL/GenBank/DDBJ whole genome shotgun (WGS) entry which is preliminary data.</text>
</comment>
<dbReference type="InterPro" id="IPR001128">
    <property type="entry name" value="Cyt_P450"/>
</dbReference>
<sequence length="538" mass="61245">MAILNTMTLVGLWRFIEKQVRKGKRSPFEYVVLATIAVLVGAILKYPNRAIFTRSRPDLKDKTASALPIVGNMAQMLRNSSDSLGSMDKAFKHFGTYFSLSVPIFGRMIAVNTPEHYEHIMKTNFNNYIKGRLLRENLEDILGGGIFVADQDAWRFHRKTAANIFTTKLYRQLVEGAFHDSGLDLCSVLDRYRVTNKPIDLQANFLKLTLDAFGKLTFGLEFEALKNDGPNEFGDAFDYLTTMVDGRVSNPFWFITDKLVPGKVRKIKEAIGTLDKFAAQAVKKRREETEEEKEARPRDLLDHFINHVADDGTMLTDVELRDVFVNFMIAGRDTTAQALTWQFFSLMSNPRVMHNLVREIDIVLQGNRTYTYEVMMQDLPYLKAVFHETLRLYPPVPKNFKQAVDHDVLPGGTRVYPGDMIAISPWCMARNQDVWGVDAELFVPERWLDTSVEPSTRENASPFGKFRVESPFKFPTFNAGPRLCLGQTFATLEAFVTTCMLLQRFNFKFAPGHHGPEYKGSVTLPMAFPLLAILTVRD</sequence>
<keyword evidence="6" id="KW-0503">Monooxygenase</keyword>
<keyword evidence="2 5" id="KW-0479">Metal-binding</keyword>
<organism evidence="8 9">
    <name type="scientific">Entomortierella parvispora</name>
    <dbReference type="NCBI Taxonomy" id="205924"/>
    <lineage>
        <taxon>Eukaryota</taxon>
        <taxon>Fungi</taxon>
        <taxon>Fungi incertae sedis</taxon>
        <taxon>Mucoromycota</taxon>
        <taxon>Mortierellomycotina</taxon>
        <taxon>Mortierellomycetes</taxon>
        <taxon>Mortierellales</taxon>
        <taxon>Mortierellaceae</taxon>
        <taxon>Entomortierella</taxon>
    </lineage>
</organism>
<dbReference type="GO" id="GO:0004497">
    <property type="term" value="F:monooxygenase activity"/>
    <property type="evidence" value="ECO:0007669"/>
    <property type="project" value="UniProtKB-KW"/>
</dbReference>
<dbReference type="PRINTS" id="PR00463">
    <property type="entry name" value="EP450I"/>
</dbReference>
<evidence type="ECO:0000256" key="3">
    <source>
        <dbReference type="ARBA" id="ARBA00023002"/>
    </source>
</evidence>
<dbReference type="GO" id="GO:0006629">
    <property type="term" value="P:lipid metabolic process"/>
    <property type="evidence" value="ECO:0007669"/>
    <property type="project" value="UniProtKB-ARBA"/>
</dbReference>
<proteinExistence type="inferred from homology"/>
<evidence type="ECO:0000313" key="8">
    <source>
        <dbReference type="EMBL" id="GJJ68626.1"/>
    </source>
</evidence>
<evidence type="ECO:0000256" key="1">
    <source>
        <dbReference type="ARBA" id="ARBA00010617"/>
    </source>
</evidence>
<feature type="binding site" description="axial binding residue" evidence="5">
    <location>
        <position position="484"/>
    </location>
    <ligand>
        <name>heme</name>
        <dbReference type="ChEBI" id="CHEBI:30413"/>
    </ligand>
    <ligandPart>
        <name>Fe</name>
        <dbReference type="ChEBI" id="CHEBI:18248"/>
    </ligandPart>
</feature>
<name>A0A9P3H1Z1_9FUNG</name>
<keyword evidence="9" id="KW-1185">Reference proteome</keyword>
<dbReference type="GO" id="GO:0005506">
    <property type="term" value="F:iron ion binding"/>
    <property type="evidence" value="ECO:0007669"/>
    <property type="project" value="InterPro"/>
</dbReference>
<evidence type="ECO:0000256" key="4">
    <source>
        <dbReference type="ARBA" id="ARBA00023004"/>
    </source>
</evidence>
<dbReference type="PROSITE" id="PS00086">
    <property type="entry name" value="CYTOCHROME_P450"/>
    <property type="match status" value="1"/>
</dbReference>
<evidence type="ECO:0000256" key="7">
    <source>
        <dbReference type="SAM" id="Phobius"/>
    </source>
</evidence>
<keyword evidence="3 6" id="KW-0560">Oxidoreductase</keyword>
<dbReference type="InterPro" id="IPR002401">
    <property type="entry name" value="Cyt_P450_E_grp-I"/>
</dbReference>
<keyword evidence="7" id="KW-0812">Transmembrane</keyword>
<gene>
    <name evidence="8" type="ORF">EMPS_00972</name>
</gene>
<evidence type="ECO:0000256" key="2">
    <source>
        <dbReference type="ARBA" id="ARBA00022723"/>
    </source>
</evidence>
<dbReference type="PANTHER" id="PTHR24296">
    <property type="entry name" value="CYTOCHROME P450"/>
    <property type="match status" value="1"/>
</dbReference>
<dbReference type="Gene3D" id="1.10.630.10">
    <property type="entry name" value="Cytochrome P450"/>
    <property type="match status" value="1"/>
</dbReference>
<evidence type="ECO:0000313" key="9">
    <source>
        <dbReference type="Proteomes" id="UP000827284"/>
    </source>
</evidence>
<dbReference type="InterPro" id="IPR036396">
    <property type="entry name" value="Cyt_P450_sf"/>
</dbReference>
<dbReference type="InterPro" id="IPR017972">
    <property type="entry name" value="Cyt_P450_CS"/>
</dbReference>
<reference evidence="8" key="1">
    <citation type="submission" date="2021-11" db="EMBL/GenBank/DDBJ databases">
        <authorList>
            <person name="Herlambang A."/>
            <person name="Guo Y."/>
            <person name="Takashima Y."/>
            <person name="Nishizawa T."/>
        </authorList>
    </citation>
    <scope>NUCLEOTIDE SEQUENCE</scope>
    <source>
        <strain evidence="8">E1425</strain>
    </source>
</reference>
<comment type="cofactor">
    <cofactor evidence="5">
        <name>heme</name>
        <dbReference type="ChEBI" id="CHEBI:30413"/>
    </cofactor>
</comment>
<dbReference type="OrthoDB" id="1470350at2759"/>
<dbReference type="PRINTS" id="PR00385">
    <property type="entry name" value="P450"/>
</dbReference>
<dbReference type="GO" id="GO:0020037">
    <property type="term" value="F:heme binding"/>
    <property type="evidence" value="ECO:0007669"/>
    <property type="project" value="InterPro"/>
</dbReference>
<evidence type="ECO:0008006" key="10">
    <source>
        <dbReference type="Google" id="ProtNLM"/>
    </source>
</evidence>
<dbReference type="Proteomes" id="UP000827284">
    <property type="component" value="Unassembled WGS sequence"/>
</dbReference>
<dbReference type="EMBL" id="BQFW01000002">
    <property type="protein sequence ID" value="GJJ68626.1"/>
    <property type="molecule type" value="Genomic_DNA"/>
</dbReference>
<evidence type="ECO:0000256" key="5">
    <source>
        <dbReference type="PIRSR" id="PIRSR602401-1"/>
    </source>
</evidence>
<protein>
    <recommendedName>
        <fullName evidence="10">Cytochrome P450</fullName>
    </recommendedName>
</protein>
<keyword evidence="7" id="KW-0472">Membrane</keyword>
<dbReference type="SUPFAM" id="SSF48264">
    <property type="entry name" value="Cytochrome P450"/>
    <property type="match status" value="1"/>
</dbReference>
<dbReference type="AlphaFoldDB" id="A0A9P3H1Z1"/>
<dbReference type="GO" id="GO:0016705">
    <property type="term" value="F:oxidoreductase activity, acting on paired donors, with incorporation or reduction of molecular oxygen"/>
    <property type="evidence" value="ECO:0007669"/>
    <property type="project" value="InterPro"/>
</dbReference>
<evidence type="ECO:0000256" key="6">
    <source>
        <dbReference type="RuleBase" id="RU000461"/>
    </source>
</evidence>
<keyword evidence="7" id="KW-1133">Transmembrane helix</keyword>
<feature type="transmembrane region" description="Helical" evidence="7">
    <location>
        <begin position="28"/>
        <end position="46"/>
    </location>
</feature>
<keyword evidence="5 6" id="KW-0349">Heme</keyword>
<keyword evidence="4 5" id="KW-0408">Iron</keyword>
<reference evidence="8" key="2">
    <citation type="journal article" date="2022" name="Microbiol. Resour. Announc.">
        <title>Whole-Genome Sequence of Entomortierella parvispora E1425, a Mucoromycotan Fungus Associated with Burkholderiaceae-Related Endosymbiotic Bacteria.</title>
        <authorList>
            <person name="Herlambang A."/>
            <person name="Guo Y."/>
            <person name="Takashima Y."/>
            <person name="Narisawa K."/>
            <person name="Ohta H."/>
            <person name="Nishizawa T."/>
        </authorList>
    </citation>
    <scope>NUCLEOTIDE SEQUENCE</scope>
    <source>
        <strain evidence="8">E1425</strain>
    </source>
</reference>